<evidence type="ECO:0000313" key="2">
    <source>
        <dbReference type="Proteomes" id="UP000189796"/>
    </source>
</evidence>
<dbReference type="RefSeq" id="WP_079601558.1">
    <property type="nucleotide sequence ID" value="NZ_LT670817.1"/>
</dbReference>
<dbReference type="Proteomes" id="UP000189796">
    <property type="component" value="Chromosome I"/>
</dbReference>
<accession>A0A1M5MIG3</accession>
<dbReference type="AlphaFoldDB" id="A0A1M5MIG3"/>
<evidence type="ECO:0000313" key="1">
    <source>
        <dbReference type="EMBL" id="SHG76513.1"/>
    </source>
</evidence>
<dbReference type="Pfam" id="PF10098">
    <property type="entry name" value="DUF2336"/>
    <property type="match status" value="1"/>
</dbReference>
<gene>
    <name evidence="1" type="ORF">SAMN05443248_2589</name>
</gene>
<sequence length="368" mass="40267">MSSKSAPSESLLDELQTTLAHGTVARRVETLRRVTDLFINGAVDYSDQQIGLFDDVFQCLMEHIETSAKALLANRLALIDTAPPHTIRALAFDDLIEVAAPVLSRSERLDDDALIETARNKSQAHLMAISTRRVLSGAVTDVLVLRGNDEVIHSTVNNPGAEFSERGFTRLIDRAEGDDNLATCVAMRPTIPRHLYLKLLAKASVTVRERLQAANPHQAGEVPTAVREATWLARSAPSAITRETAIAHALVKSLYEDGRLDEFQVAAFAEAGKFDEANAAIAALAKVSLSVAENMMLETRAEGVMILAKVSGMSWSTVKAIINMRDDLSRMEPTDLQACKDTYERLRPSTAQQVLRFHRMQQIAAPAA</sequence>
<reference evidence="1 2" key="1">
    <citation type="submission" date="2016-11" db="EMBL/GenBank/DDBJ databases">
        <authorList>
            <person name="Jaros S."/>
            <person name="Januszkiewicz K."/>
            <person name="Wedrychowicz H."/>
        </authorList>
    </citation>
    <scope>NUCLEOTIDE SEQUENCE [LARGE SCALE GENOMIC DNA]</scope>
    <source>
        <strain evidence="1 2">GAS138</strain>
    </source>
</reference>
<proteinExistence type="predicted"/>
<name>A0A1M5MIG3_9BRAD</name>
<dbReference type="InterPro" id="IPR019285">
    <property type="entry name" value="DUF2336"/>
</dbReference>
<dbReference type="OrthoDB" id="8443186at2"/>
<dbReference type="EMBL" id="LT670817">
    <property type="protein sequence ID" value="SHG76513.1"/>
    <property type="molecule type" value="Genomic_DNA"/>
</dbReference>
<protein>
    <submittedName>
        <fullName evidence="1">Uncharacterized conserved protein, DUF2336 family</fullName>
    </submittedName>
</protein>
<organism evidence="1 2">
    <name type="scientific">Bradyrhizobium erythrophlei</name>
    <dbReference type="NCBI Taxonomy" id="1437360"/>
    <lineage>
        <taxon>Bacteria</taxon>
        <taxon>Pseudomonadati</taxon>
        <taxon>Pseudomonadota</taxon>
        <taxon>Alphaproteobacteria</taxon>
        <taxon>Hyphomicrobiales</taxon>
        <taxon>Nitrobacteraceae</taxon>
        <taxon>Bradyrhizobium</taxon>
    </lineage>
</organism>